<dbReference type="InterPro" id="IPR052374">
    <property type="entry name" value="SERAC1"/>
</dbReference>
<comment type="subcellular location">
    <subcellularLocation>
        <location evidence="1">Endoplasmic reticulum</location>
    </subcellularLocation>
    <subcellularLocation>
        <location evidence="2">Membrane</location>
    </subcellularLocation>
</comment>
<sequence length="559" mass="62077">MAFKATHETSSAGPAKPIGGEQVVVDGMLKARRHVDRNNRRAVVFVHGFTGDQDTTWTNVAEHVQFDSLLFDDEDLADYDVFKFKFASKLYRGNDVDGLAQRLGQAINELQASRRDGGRYEAVLVAHSLGGLICMRYILNNLIANQIPPVVGLMLYATPTTGTGLVTVAKWVLDVVAIRFSVVRWVSRWWLGSQKQLNDLETASAFLGRLQTDWAARVLNGGDPAAGLGRMWLPVRVVSAERDGVVSESSAKGAYGAIDWLTLDYNHVDVCKPATRTDDRYLAARRFLEACRDSKGPSIQQDVWTLSQRVWEERRKRLVKRLEYLTSIHADGDDARPVDPVLVDSGFTPCITHCKFSAILRPGPVTVGIAFGLGGEHVWKCDPEPEVVHALSLGLVPTDVREQLRLGLKSVMSRGADSAWKALLPVCEVKVDGRPLVEDAVERAHVAPYEWMRRRFLVPADLANRAGEEVVYELKYQSIVPDVLAHFRFVHRWITNGSTCRITVNRKLDYLVATSALGLGQKASESKGDDGRSVEFSTQETLLPGAQFAASWWLARVQD</sequence>
<organism evidence="6 7">
    <name type="scientific">Paludisphaera mucosa</name>
    <dbReference type="NCBI Taxonomy" id="3030827"/>
    <lineage>
        <taxon>Bacteria</taxon>
        <taxon>Pseudomonadati</taxon>
        <taxon>Planctomycetota</taxon>
        <taxon>Planctomycetia</taxon>
        <taxon>Isosphaerales</taxon>
        <taxon>Isosphaeraceae</taxon>
        <taxon>Paludisphaera</taxon>
    </lineage>
</organism>
<dbReference type="PANTHER" id="PTHR48182:SF2">
    <property type="entry name" value="PROTEIN SERAC1"/>
    <property type="match status" value="1"/>
</dbReference>
<comment type="caution">
    <text evidence="6">The sequence shown here is derived from an EMBL/GenBank/DDBJ whole genome shotgun (WGS) entry which is preliminary data.</text>
</comment>
<evidence type="ECO:0000259" key="5">
    <source>
        <dbReference type="Pfam" id="PF12697"/>
    </source>
</evidence>
<keyword evidence="6" id="KW-0378">Hydrolase</keyword>
<name>A0ABT6F8D9_9BACT</name>
<dbReference type="Pfam" id="PF12697">
    <property type="entry name" value="Abhydrolase_6"/>
    <property type="match status" value="1"/>
</dbReference>
<keyword evidence="7" id="KW-1185">Reference proteome</keyword>
<dbReference type="EMBL" id="JARRAG010000001">
    <property type="protein sequence ID" value="MDG3003658.1"/>
    <property type="molecule type" value="Genomic_DNA"/>
</dbReference>
<evidence type="ECO:0000313" key="7">
    <source>
        <dbReference type="Proteomes" id="UP001216907"/>
    </source>
</evidence>
<evidence type="ECO:0000256" key="1">
    <source>
        <dbReference type="ARBA" id="ARBA00004240"/>
    </source>
</evidence>
<dbReference type="Proteomes" id="UP001216907">
    <property type="component" value="Unassembled WGS sequence"/>
</dbReference>
<dbReference type="InterPro" id="IPR029058">
    <property type="entry name" value="AB_hydrolase_fold"/>
</dbReference>
<proteinExistence type="predicted"/>
<dbReference type="Gene3D" id="3.40.50.1820">
    <property type="entry name" value="alpha/beta hydrolase"/>
    <property type="match status" value="1"/>
</dbReference>
<feature type="domain" description="AB hydrolase-1" evidence="5">
    <location>
        <begin position="43"/>
        <end position="236"/>
    </location>
</feature>
<dbReference type="RefSeq" id="WP_277860008.1">
    <property type="nucleotide sequence ID" value="NZ_JARRAG010000001.1"/>
</dbReference>
<accession>A0ABT6F8D9</accession>
<protein>
    <submittedName>
        <fullName evidence="6">Alpha/beta hydrolase</fullName>
    </submittedName>
</protein>
<keyword evidence="3" id="KW-0256">Endoplasmic reticulum</keyword>
<reference evidence="6 7" key="1">
    <citation type="submission" date="2023-03" db="EMBL/GenBank/DDBJ databases">
        <title>Paludisphaera mucosa sp. nov. a novel planctomycete from northern fen.</title>
        <authorList>
            <person name="Ivanova A."/>
        </authorList>
    </citation>
    <scope>NUCLEOTIDE SEQUENCE [LARGE SCALE GENOMIC DNA]</scope>
    <source>
        <strain evidence="6 7">Pla2</strain>
    </source>
</reference>
<dbReference type="InterPro" id="IPR000073">
    <property type="entry name" value="AB_hydrolase_1"/>
</dbReference>
<dbReference type="PANTHER" id="PTHR48182">
    <property type="entry name" value="PROTEIN SERAC1"/>
    <property type="match status" value="1"/>
</dbReference>
<dbReference type="GO" id="GO:0016787">
    <property type="term" value="F:hydrolase activity"/>
    <property type="evidence" value="ECO:0007669"/>
    <property type="project" value="UniProtKB-KW"/>
</dbReference>
<evidence type="ECO:0000256" key="3">
    <source>
        <dbReference type="ARBA" id="ARBA00022824"/>
    </source>
</evidence>
<evidence type="ECO:0000256" key="4">
    <source>
        <dbReference type="ARBA" id="ARBA00023136"/>
    </source>
</evidence>
<gene>
    <name evidence="6" type="ORF">PZE19_07750</name>
</gene>
<keyword evidence="4" id="KW-0472">Membrane</keyword>
<evidence type="ECO:0000313" key="6">
    <source>
        <dbReference type="EMBL" id="MDG3003658.1"/>
    </source>
</evidence>
<dbReference type="SUPFAM" id="SSF53474">
    <property type="entry name" value="alpha/beta-Hydrolases"/>
    <property type="match status" value="1"/>
</dbReference>
<evidence type="ECO:0000256" key="2">
    <source>
        <dbReference type="ARBA" id="ARBA00004370"/>
    </source>
</evidence>